<feature type="compositionally biased region" description="Polar residues" evidence="23">
    <location>
        <begin position="104"/>
        <end position="142"/>
    </location>
</feature>
<comment type="catalytic activity">
    <reaction evidence="1">
        <text>S-ubiquitinyl-[E2 ubiquitin-conjugating enzyme]-L-cysteine + [acceptor protein]-L-lysine = [E2 ubiquitin-conjugating enzyme]-L-cysteine + N(6)-ubiquitinyl-[acceptor protein]-L-lysine.</text>
        <dbReference type="EC" id="2.3.2.27"/>
    </reaction>
</comment>
<evidence type="ECO:0000256" key="22">
    <source>
        <dbReference type="PROSITE-ProRule" id="PRU00175"/>
    </source>
</evidence>
<dbReference type="PROSITE" id="PS50089">
    <property type="entry name" value="ZF_RING_2"/>
    <property type="match status" value="1"/>
</dbReference>
<evidence type="ECO:0000256" key="12">
    <source>
        <dbReference type="ARBA" id="ARBA00022741"/>
    </source>
</evidence>
<dbReference type="Proteomes" id="UP000504632">
    <property type="component" value="Chromosome 5"/>
</dbReference>
<dbReference type="GO" id="GO:0016887">
    <property type="term" value="F:ATP hydrolysis activity"/>
    <property type="evidence" value="ECO:0007669"/>
    <property type="project" value="InterPro"/>
</dbReference>
<dbReference type="InterPro" id="IPR027417">
    <property type="entry name" value="P-loop_NTPase"/>
</dbReference>
<dbReference type="GO" id="GO:0002376">
    <property type="term" value="P:immune system process"/>
    <property type="evidence" value="ECO:0007669"/>
    <property type="project" value="UniProtKB-KW"/>
</dbReference>
<dbReference type="SUPFAM" id="SSF52540">
    <property type="entry name" value="P-loop containing nucleoside triphosphate hydrolases"/>
    <property type="match status" value="2"/>
</dbReference>
<dbReference type="GO" id="GO:0002040">
    <property type="term" value="P:sprouting angiogenesis"/>
    <property type="evidence" value="ECO:0007669"/>
    <property type="project" value="TreeGrafter"/>
</dbReference>
<dbReference type="InterPro" id="IPR018957">
    <property type="entry name" value="Znf_C3HC4_RING-type"/>
</dbReference>
<keyword evidence="26" id="KW-1185">Reference proteome</keyword>
<sequence>MKRKRKDQGTRKKKDKKKETEDVKSRKKGQAAETKATRTSSASQASTHKQSDPRDSHTSEERGNKPGGQSSPITDHTPDMTLSETHNRGTGKMDAEVQTLFSCTEQSTQTDSVSQITQSTQTESDVSETTQQIQVPTQTKLEQANKERKTTSQECDMYHTSALPTLVKKPSPVRSPTGPPVFTCHVYAVLEKKFKFNKDCDVLLLFHSDKHFMKLDITNFMDMGKQGCLVEATVSVPENMRGHNLEYCYAVQQQQKKIMEIAKRWIQIPFEKKEKEMHLYEGFIHRAESAWSVGEFWKRLTGLGGKKISDDWNNSARILLDTVFQQWQPSNQETTETFVDHLSHYQWGFNFASQRVAYSQDLFAPHVKVSEFIVANLLRILKEDSEEESSKSSAVRNPLLLAISVFQVCIACNVNLDVKGWARLCQLVSSGTALDNRNLEEFKQKMKSPLHSLIGLMNHCAQMLVSEVVLLVPLLHALRQPRAHAGTLGPAMEEQDWAGLEDVKYHTFRERLRDCSDKRRMVLKLIQQKTPLMKEKPRILTSWLSMVAFEDVSGFAQLSEIVPKLLIQSLMYRLKEFVLAVNDNRAKKNIQAASFLQCSMSIHRSTCLMSRLVQSYDAAVLSFQLVLKVAEIQYAALSKGGEEKAQEQTQILKNLSSIQQEFSLWRDGLLSNPLLKNKSTLSYPREIEMWGALFGLECSIPAVSEQWKAAVETDLKKRICQTGDVSKVMLCCLQSSAEAIDKSHAGVQMCFQELCQSAIKTICQVGKERDLMHALCSCSKSIPSLVLSSIIVESAARLKEDRVAQLLEPWSAIHFLLSGGNWNEWKVNNEAKQVMQSCQSNFSTLVNSLCQGSIHLSDLQTTLKYADNFKKLFTQYKKNCKVENISIDAEGLLTQRRKDLKAFTEQREHIGTLIKMMASVSERICVSEISILEQQYKSDQQGVSLNKLVTAQPCYCKVDLVELTSAVVLCYSCDLKVQNMAREMHEVRESNLLLSSWNETATEETSMILDSTPVSMDLTQVYDYIWKPCLTAFYQLGLRIAQGTVNFKDLDKALKGCEDKGDGTQMKKELKLYASKLENFQGLEENWVEVRLDQIQQYRQLCHVADSASAILRIRDKLNLQGNFEHISSLTQLREDSFKQRGTLTSLSDDLISAGKRLPETRLHTDCLEQFLKNYTLVKWVKANLKSLSDLKVFVDLASISAGENDAEIDRLASFHDAVMGYSPFLYSLATNAGFEEFITCAEQVWETLKRDEKLPEKLRDSCRWLDWLKGLRETHGSVEQSSLSLASAINSQGVYHVGWSADPTGKRCLGKLLHVKIKKDKEEKSYSLDELLELQNKLMLMSSKGEHGKEQVNKFTQVFEGVQRMGAILLKLHSSGNMLFRDWKALVKCNPEVQPCIQVRFSLLQKEVVYHGDVTDQLQELCRSMEACHKDWQAFLSEMRSRHHALNHYTSEQLVFLCQTIHSTCIKKMSVPSQIWHLLTPIKPGCTLKDIREAFAKASELMGLQLQYDTPVVPESKGTSDLLLSESEEEVENFLELPEVGHEMLETELYPSPQVQDDIMESIIVESVEDLWHCFKENMPRYLQQHMDIRTLACFLSCLSAVNQQQIKRKLPSALQAGRPNLVLCPVAEVLNTVLCFYMESPEQALPSSDEVLMCQEETSQEEVEIFLRRCLGRGTAGGEQKIYSLVNPHLLSYDVSVALGEFFEVFERSAGSHYCLVMVCPVNHQHRYVPSFFSNYKVQAGLCVCTETTKKYLCHHFSVPSWLSGHADVYPDGLCVWIISSERPAVGKSLYIKRLFERFQNEFETVEYMRISLIEPQVDLDAFVQTLSKRLEPLREQDPVLLHIDTAAVRFGLEEFLFKLLILGCLSDGEGKLWRRNAAHLVAVEALHPRPTHHNQSENKDAKQGLLHALPTIFCRPPKEVKYLELTFRKKKYTSLDPLMDKQEFESESIQRPYQYLRRFIIGENLDRFKYHTGSKEGDPVDCLHHLLSNCGLKDPSWAELKHFTWFLNLQLKDCENSLFCDADFLADQLRGFKDFIVKFMILMARDFASPSMDISDQSPALIREADEEDDLLSRLTIRKKWENESHPYIFFNADHVSMSFLGFHVMRGHAGTFDAVDPQSNKMLFRNVMSAELFEGLERQRISLREDFDSLPREDKIQRISFVVGAKKGCVKGQFDPDPTYELTADNVMKMLAIHMRFRCEIPVIIMGETGCGKTRLVRFLCDLQREGRNVENMKLVKVHGGTTANTIYQRVREAKELAEYNRQKYKLDTILFFDEANTTEAIFAIKEVLCDKTVEGFPLGTNTGLKIIAACNPYRRHTLEMVQRLEQAGLGYRVKATETEDRLGNVPMRQLVYRVHPLPPSMIPLVWDFGQLSNAAELSYIRQIVQKQAREHNLPREYNRVISDVLATSQMFMRSQKNECSFVSLRDVERAMRVLLWFYHHRDNLFPDCQELDTVHMTLKCLALAVGVCYYPSLVSKDLYLMAISRCFPEPFNSQERLEHEISSCQDFFLENIQTRETIAKNLALKENVFLMVVCIELRIPLFLVGKPGSSKSLAKTVVADAMQRQASHGDLFRKLKEVHMVSFQCSPHSSPEGIIGTFRNCARFQKDKNMDEYVSVVVLDEIGLAEDSPQMPLKTLHPLLEDGCIDNERPDPHMKVGFVGISNWALDPAKMNRGIFVSRWDPTKDELVETAKGICSSSNSVLSRMKHFLPGLAKGFLNICEEVQNQFFGLRDFYSLVKMIFAIVKNNSNKEPSDSELAEAILRNFSGQPGNFDPLKYFRGLFQNPGEVSIPRTLQMVEQNLDWHDNKESRYLLLLTTNNAALHIIQQRVFSKGSYAHPEIVFGSGFPKDQEYAQICRNVSRVKTCMETGRMVVLLNLQNLYESLYDALNQYYVYFSGQQYVDLGLGSHRVKCRVHKDFRLVVVEDQERVYKQFPVPLINRLEKYRVDRSTDLTSWQHRVLEKLEEWVRQFSQHPGSSTADFGLSDVFIGFHGDACASALLQALEERELQTHKKGEKYNKTEDEDVSAVETMTENETEVHREREGMDFHEMESDDGRDRIIPKSSTQPEEDQRSIPEEAVEGHVSVEGTDSDENCEVPDSNNTIREDSVPVEMEADQDVMETVGSSNSDNIEEEVFERAKSYLLGCATPDSMLRLKYSDLANQEKERLREMYFNQQHHCSLRDFLDHHLNKTEDSSRFIEITTFSSLLTKADERILAQAVGLSTTRFLLLSLHQFDTEASFCAKIRNFLKAAGLSLHILLIQMDIEESQCSNELIASAKYCTMNELISAGSVELNCYVVFITKLSRIASGGHYIGFQGGVWLSVHIDDLRDSEDMSLDLSAFCGTPFSKLLSQPAQLEVMDTEDTAISAPEGQRGRSTHLDSLSLVRSCIQKAVALLRDPDKVAPRSMERIRILFVLLGDGLGRTGAHFQEALLSRLVAALVLKEEQMFDPGDWVNREAKKCQALQEGGTLRHTLWRCLQSTLMPVLAWILEALDRCSNLDLLCSAGLSEGLVGFWLDVFKDKQLLDVAVPHNSGVSEQEINVQHHLWVGEEARPCAAPFSWLVRMFCLRLWEESEFVPGTQDSSTERVRQFMSTVSASRLGNHMKKLTDQDRLELGRRYLSDFVLLSFKITCEKQNWVFTTAVISCVSELQQAMNVTPDLSPAWILAAIHHYAPRLDTLTHILQLQSHVIPMILEQRSQTQPPELREDILALGICVEETQLLPLTSPQECQSFLKRVELLQPCLGRVLGHNYSTLCSPGCLKSLKTIKGIWSGLLVIAAFIEHVMTGVKQSEVKLEALTLKHCNQLKKLMEESPDLKSKEALEQLIRILNDYHDESISRELRFGVKCEVCLSDFSKPCMLPCEHVFCTACLRRSLQRPETHCCPKCRTVLPPDFQPSVSPAVLSALAQHGEVKRRCNSFFLEVVSHFCLSEGQSLQEEAVELLFSLLISAQGGVYKTRELTPFLECVDQSPVVRSVLPKLLLQHSFKQVKGHIQDYLQSLEKHVLDQEDRTELYLLFVNCFQDSLHCGVESGSPEAGKPQKRVQEDISFLSRFARKQTPSINQEPAEFLLCIARLKTCLSTAASLIHRVNSQTHGKCLRWWIMASEYLGQVKAVFEYSANDWHRVYLLRALNKQAGTQCVQALISSTSFAWIFPKEVIRFQKLIPGEVDRFLCCGPVYTALRNAIGQVLLEKRTDALKTALQVRNAGDSGTILLPLALFRQITCRLVSSDQHLEPQDTKILEDFLKKHVKGDLCIALLSNRIGGLESHLRISGSMTAQRRILLELLLHASSVFYSEHRLLLELQRIATQPHSMRGAFLPTMPDDHSSEAQQWLTERRLTRYKCPNGHICFVGECGKTMEESTCPDCKAPIGGLNHRPVHGFTQVMGNIGDQTRPGHILGDARRRTEAPNRQLSLAQSSVLRLLTHLAMLQGTIHNLQVIREMIQPDVLDVQEFLLRHLEKDMEALMKTLNCNVDETATIIHLILSSSTGFTAGRGQRADLSSRQSREQWEKLISDSLLNPVIKDLQNKLTRAQEMIRADDRLTDSPLMKLLHTDPRPTIPLPSDCPTHQSTFWNVPDTLTVERLSQTIDQNQKGKSASLLSLFLKKVQGVRFLAHLPELASLQADLTKLVPPNTDTATQTIATVLQSIPAGQQRRVLQERVRIFIDVWNHLRMEVASSDLGVDIELCQKEVTVDSSGQYLSLSQRGPGSCLLVLIEFLSQTHNSLIREARKFSKQEDSEYSLPVGALSESQLVLCHPERELLPLVLAHCHYTLEKGKQTHSSYDLQAVQRELYRRFLAGKPIIKADKDKYLIRHHQDFSIVLAEVIAKIPQEPLKGSVRSAMRTVLRSFTDVCDAVFVVEIGLRLLGKTGGDPSTPFLIYLRDGLEMKQQISGNVAKALEGSRLCHSTAVWQLLTCWKSEVMLKKEQDPFPRLSKEFREKLTSEERRRVKDFLGETDVDLFALELHEILQLKTSSTAEDGYHCTWDIRSTLESYLEQKNIPCLPAVDCLSEEITLHKAADTWRMAVEFKK</sequence>
<reference evidence="27" key="1">
    <citation type="submission" date="2025-08" db="UniProtKB">
        <authorList>
            <consortium name="RefSeq"/>
        </authorList>
    </citation>
    <scope>IDENTIFICATION</scope>
</reference>
<keyword evidence="10" id="KW-0808">Transferase</keyword>
<evidence type="ECO:0000256" key="1">
    <source>
        <dbReference type="ARBA" id="ARBA00000900"/>
    </source>
</evidence>
<dbReference type="SUPFAM" id="SSF57850">
    <property type="entry name" value="RING/U-box"/>
    <property type="match status" value="1"/>
</dbReference>
<dbReference type="OrthoDB" id="2423195at2759"/>
<dbReference type="FunFam" id="3.40.50.300:FF:000804">
    <property type="entry name" value="E3 ubiquitin-protein ligase RNF213"/>
    <property type="match status" value="1"/>
</dbReference>
<keyword evidence="12" id="KW-0547">Nucleotide-binding</keyword>
<evidence type="ECO:0000256" key="8">
    <source>
        <dbReference type="ARBA" id="ARBA00022657"/>
    </source>
</evidence>
<keyword evidence="14" id="KW-0833">Ubl conjugation pathway</keyword>
<feature type="compositionally biased region" description="Basic and acidic residues" evidence="23">
    <location>
        <begin position="3041"/>
        <end position="3065"/>
    </location>
</feature>
<dbReference type="InterPro" id="IPR031248">
    <property type="entry name" value="RNF213"/>
</dbReference>
<feature type="domain" description="RZ-type" evidence="25">
    <location>
        <begin position="4326"/>
        <end position="4399"/>
    </location>
</feature>
<dbReference type="EC" id="2.3.2.27" evidence="6"/>
<feature type="compositionally biased region" description="Polar residues" evidence="23">
    <location>
        <begin position="67"/>
        <end position="84"/>
    </location>
</feature>
<evidence type="ECO:0000256" key="19">
    <source>
        <dbReference type="ARBA" id="ARBA00023098"/>
    </source>
</evidence>
<comment type="catalytic activity">
    <reaction evidence="21">
        <text>ATP + H2O = ADP + phosphate + H(+)</text>
        <dbReference type="Rhea" id="RHEA:13065"/>
        <dbReference type="ChEBI" id="CHEBI:15377"/>
        <dbReference type="ChEBI" id="CHEBI:15378"/>
        <dbReference type="ChEBI" id="CHEBI:30616"/>
        <dbReference type="ChEBI" id="CHEBI:43474"/>
        <dbReference type="ChEBI" id="CHEBI:456216"/>
    </reaction>
    <physiologicalReaction direction="left-to-right" evidence="21">
        <dbReference type="Rhea" id="RHEA:13066"/>
    </physiologicalReaction>
</comment>
<proteinExistence type="inferred from homology"/>
<dbReference type="SMART" id="SM00382">
    <property type="entry name" value="AAA"/>
    <property type="match status" value="2"/>
</dbReference>
<evidence type="ECO:0000259" key="24">
    <source>
        <dbReference type="PROSITE" id="PS50089"/>
    </source>
</evidence>
<dbReference type="SMART" id="SM00184">
    <property type="entry name" value="RING"/>
    <property type="match status" value="1"/>
</dbReference>
<evidence type="ECO:0000256" key="16">
    <source>
        <dbReference type="ARBA" id="ARBA00022833"/>
    </source>
</evidence>
<protein>
    <recommendedName>
        <fullName evidence="6">RING-type E3 ubiquitin transferase</fullName>
        <ecNumber evidence="6">2.3.2.27</ecNumber>
    </recommendedName>
</protein>
<dbReference type="GO" id="GO:0005811">
    <property type="term" value="C:lipid droplet"/>
    <property type="evidence" value="ECO:0007669"/>
    <property type="project" value="UniProtKB-SubCell"/>
</dbReference>
<dbReference type="GO" id="GO:2000051">
    <property type="term" value="P:negative regulation of non-canonical Wnt signaling pathway"/>
    <property type="evidence" value="ECO:0007669"/>
    <property type="project" value="TreeGrafter"/>
</dbReference>
<evidence type="ECO:0000256" key="13">
    <source>
        <dbReference type="ARBA" id="ARBA00022771"/>
    </source>
</evidence>
<dbReference type="GO" id="GO:0061630">
    <property type="term" value="F:ubiquitin protein ligase activity"/>
    <property type="evidence" value="ECO:0007669"/>
    <property type="project" value="UniProtKB-EC"/>
</dbReference>
<dbReference type="InterPro" id="IPR013083">
    <property type="entry name" value="Znf_RING/FYVE/PHD"/>
</dbReference>
<evidence type="ECO:0000256" key="4">
    <source>
        <dbReference type="ARBA" id="ARBA00004906"/>
    </source>
</evidence>
<name>A0A6J2VCZ9_CHACN</name>
<comment type="similarity">
    <text evidence="5">Belongs to the AAA ATPase family.</text>
</comment>
<evidence type="ECO:0000256" key="3">
    <source>
        <dbReference type="ARBA" id="ARBA00004514"/>
    </source>
</evidence>
<dbReference type="Gene3D" id="3.30.40.10">
    <property type="entry name" value="Zinc/RING finger domain, C3HC4 (zinc finger)"/>
    <property type="match status" value="1"/>
</dbReference>
<keyword evidence="9" id="KW-0551">Lipid droplet</keyword>
<comment type="subcellular location">
    <subcellularLocation>
        <location evidence="3">Cytoplasm</location>
        <location evidence="3">Cytosol</location>
    </subcellularLocation>
    <subcellularLocation>
        <location evidence="2">Lipid droplet</location>
    </subcellularLocation>
</comment>
<evidence type="ECO:0000256" key="20">
    <source>
        <dbReference type="ARBA" id="ARBA00023268"/>
    </source>
</evidence>
<evidence type="ECO:0000256" key="9">
    <source>
        <dbReference type="ARBA" id="ARBA00022677"/>
    </source>
</evidence>
<dbReference type="Gene3D" id="3.40.50.300">
    <property type="entry name" value="P-loop containing nucleotide triphosphate hydrolases"/>
    <property type="match status" value="2"/>
</dbReference>
<evidence type="ECO:0000256" key="15">
    <source>
        <dbReference type="ARBA" id="ARBA00022801"/>
    </source>
</evidence>
<feature type="compositionally biased region" description="Basic and acidic residues" evidence="23">
    <location>
        <begin position="49"/>
        <end position="64"/>
    </location>
</feature>
<evidence type="ECO:0000256" key="18">
    <source>
        <dbReference type="ARBA" id="ARBA00022859"/>
    </source>
</evidence>
<dbReference type="InterPro" id="IPR001841">
    <property type="entry name" value="Znf_RING"/>
</dbReference>
<dbReference type="RefSeq" id="XP_030630710.1">
    <property type="nucleotide sequence ID" value="XM_030774850.1"/>
</dbReference>
<evidence type="ECO:0000256" key="11">
    <source>
        <dbReference type="ARBA" id="ARBA00022723"/>
    </source>
</evidence>
<evidence type="ECO:0000256" key="17">
    <source>
        <dbReference type="ARBA" id="ARBA00022840"/>
    </source>
</evidence>
<dbReference type="GO" id="GO:0006511">
    <property type="term" value="P:ubiquitin-dependent protein catabolic process"/>
    <property type="evidence" value="ECO:0007669"/>
    <property type="project" value="TreeGrafter"/>
</dbReference>
<dbReference type="PANTHER" id="PTHR22605">
    <property type="entry name" value="RZ-TYPE DOMAIN-CONTAINING PROTEIN"/>
    <property type="match status" value="1"/>
</dbReference>
<keyword evidence="7" id="KW-0963">Cytoplasm</keyword>
<dbReference type="PROSITE" id="PS00518">
    <property type="entry name" value="ZF_RING_1"/>
    <property type="match status" value="1"/>
</dbReference>
<feature type="region of interest" description="Disordered" evidence="23">
    <location>
        <begin position="1"/>
        <end position="89"/>
    </location>
</feature>
<dbReference type="GO" id="GO:0005730">
    <property type="term" value="C:nucleolus"/>
    <property type="evidence" value="ECO:0007669"/>
    <property type="project" value="TreeGrafter"/>
</dbReference>
<keyword evidence="8" id="KW-0037">Angiogenesis</keyword>
<dbReference type="InterPro" id="IPR017907">
    <property type="entry name" value="Znf_RING_CS"/>
</dbReference>
<evidence type="ECO:0000313" key="26">
    <source>
        <dbReference type="Proteomes" id="UP000504632"/>
    </source>
</evidence>
<evidence type="ECO:0000256" key="10">
    <source>
        <dbReference type="ARBA" id="ARBA00022679"/>
    </source>
</evidence>
<gene>
    <name evidence="27" type="primary">rnf213b</name>
</gene>
<feature type="region of interest" description="Disordered" evidence="23">
    <location>
        <begin position="3016"/>
        <end position="3107"/>
    </location>
</feature>
<evidence type="ECO:0000256" key="5">
    <source>
        <dbReference type="ARBA" id="ARBA00006914"/>
    </source>
</evidence>
<feature type="region of interest" description="Disordered" evidence="23">
    <location>
        <begin position="104"/>
        <end position="155"/>
    </location>
</feature>
<keyword evidence="17" id="KW-0067">ATP-binding</keyword>
<evidence type="ECO:0000256" key="14">
    <source>
        <dbReference type="ARBA" id="ARBA00022786"/>
    </source>
</evidence>
<keyword evidence="19" id="KW-0443">Lipid metabolism</keyword>
<dbReference type="GO" id="GO:0008270">
    <property type="term" value="F:zinc ion binding"/>
    <property type="evidence" value="ECO:0007669"/>
    <property type="project" value="UniProtKB-KW"/>
</dbReference>
<evidence type="ECO:0000256" key="7">
    <source>
        <dbReference type="ARBA" id="ARBA00022490"/>
    </source>
</evidence>
<organism evidence="26 27">
    <name type="scientific">Chanos chanos</name>
    <name type="common">Milkfish</name>
    <name type="synonym">Mugil chanos</name>
    <dbReference type="NCBI Taxonomy" id="29144"/>
    <lineage>
        <taxon>Eukaryota</taxon>
        <taxon>Metazoa</taxon>
        <taxon>Chordata</taxon>
        <taxon>Craniata</taxon>
        <taxon>Vertebrata</taxon>
        <taxon>Euteleostomi</taxon>
        <taxon>Actinopterygii</taxon>
        <taxon>Neopterygii</taxon>
        <taxon>Teleostei</taxon>
        <taxon>Ostariophysi</taxon>
        <taxon>Gonorynchiformes</taxon>
        <taxon>Chanidae</taxon>
        <taxon>Chanos</taxon>
    </lineage>
</organism>
<dbReference type="Pfam" id="PF20173">
    <property type="entry name" value="ZnF_RZ-type"/>
    <property type="match status" value="1"/>
</dbReference>
<feature type="compositionally biased region" description="Low complexity" evidence="23">
    <location>
        <begin position="37"/>
        <end position="47"/>
    </location>
</feature>
<dbReference type="GO" id="GO:0016020">
    <property type="term" value="C:membrane"/>
    <property type="evidence" value="ECO:0007669"/>
    <property type="project" value="TreeGrafter"/>
</dbReference>
<dbReference type="Pfam" id="PF00097">
    <property type="entry name" value="zf-C3HC4"/>
    <property type="match status" value="1"/>
</dbReference>
<evidence type="ECO:0000256" key="6">
    <source>
        <dbReference type="ARBA" id="ARBA00012483"/>
    </source>
</evidence>
<evidence type="ECO:0000259" key="25">
    <source>
        <dbReference type="PROSITE" id="PS51981"/>
    </source>
</evidence>
<dbReference type="InParanoid" id="A0A6J2VCZ9"/>
<feature type="compositionally biased region" description="Basic residues" evidence="23">
    <location>
        <begin position="1"/>
        <end position="16"/>
    </location>
</feature>
<dbReference type="GO" id="GO:0005524">
    <property type="term" value="F:ATP binding"/>
    <property type="evidence" value="ECO:0007669"/>
    <property type="project" value="UniProtKB-KW"/>
</dbReference>
<keyword evidence="18" id="KW-0391">Immunity</keyword>
<keyword evidence="16" id="KW-0862">Zinc</keyword>
<feature type="compositionally biased region" description="Basic and acidic residues" evidence="23">
    <location>
        <begin position="3016"/>
        <end position="3025"/>
    </location>
</feature>
<dbReference type="GeneID" id="115812371"/>
<evidence type="ECO:0000313" key="27">
    <source>
        <dbReference type="RefSeq" id="XP_030630710.1"/>
    </source>
</evidence>
<keyword evidence="20" id="KW-0511">Multifunctional enzyme</keyword>
<dbReference type="FunFam" id="3.40.50.300:FF:000491">
    <property type="entry name" value="E3 ubiquitin-protein ligase RNF213"/>
    <property type="match status" value="1"/>
</dbReference>
<dbReference type="InterPro" id="IPR003593">
    <property type="entry name" value="AAA+_ATPase"/>
</dbReference>
<dbReference type="PROSITE" id="PS51981">
    <property type="entry name" value="ZF_RZ"/>
    <property type="match status" value="1"/>
</dbReference>
<evidence type="ECO:0000256" key="2">
    <source>
        <dbReference type="ARBA" id="ARBA00004502"/>
    </source>
</evidence>
<keyword evidence="15" id="KW-0378">Hydrolase</keyword>
<comment type="pathway">
    <text evidence="4">Protein modification; protein ubiquitination.</text>
</comment>
<evidence type="ECO:0000256" key="21">
    <source>
        <dbReference type="ARBA" id="ARBA00048778"/>
    </source>
</evidence>
<feature type="domain" description="RING-type" evidence="24">
    <location>
        <begin position="3852"/>
        <end position="3892"/>
    </location>
</feature>
<keyword evidence="13 22" id="KW-0863">Zinc-finger</keyword>
<dbReference type="GO" id="GO:0006629">
    <property type="term" value="P:lipid metabolic process"/>
    <property type="evidence" value="ECO:0007669"/>
    <property type="project" value="UniProtKB-KW"/>
</dbReference>
<dbReference type="CTD" id="563001"/>
<dbReference type="GO" id="GO:0005829">
    <property type="term" value="C:cytosol"/>
    <property type="evidence" value="ECO:0007669"/>
    <property type="project" value="UniProtKB-SubCell"/>
</dbReference>
<dbReference type="PANTHER" id="PTHR22605:SF21">
    <property type="entry name" value="E3 UBIQUITIN-PROTEIN LIGASE RNF213-BETA"/>
    <property type="match status" value="1"/>
</dbReference>
<dbReference type="InterPro" id="IPR046439">
    <property type="entry name" value="ZF_RZ_dom"/>
</dbReference>
<accession>A0A6J2VCZ9</accession>
<keyword evidence="11" id="KW-0479">Metal-binding</keyword>
<evidence type="ECO:0000256" key="23">
    <source>
        <dbReference type="SAM" id="MobiDB-lite"/>
    </source>
</evidence>